<feature type="compositionally biased region" description="Low complexity" evidence="1">
    <location>
        <begin position="32"/>
        <end position="42"/>
    </location>
</feature>
<dbReference type="KEGG" id="sari:H5J25_08875"/>
<protein>
    <submittedName>
        <fullName evidence="2">DUF2497 domain-containing protein</fullName>
    </submittedName>
</protein>
<name>A0A974S5H0_9SPHN</name>
<accession>A0A974S5H0</accession>
<dbReference type="Proteomes" id="UP000595894">
    <property type="component" value="Chromosome"/>
</dbReference>
<proteinExistence type="predicted"/>
<evidence type="ECO:0000313" key="3">
    <source>
        <dbReference type="Proteomes" id="UP000595894"/>
    </source>
</evidence>
<evidence type="ECO:0000256" key="1">
    <source>
        <dbReference type="SAM" id="MobiDB-lite"/>
    </source>
</evidence>
<feature type="compositionally biased region" description="Pro residues" evidence="1">
    <location>
        <begin position="73"/>
        <end position="83"/>
    </location>
</feature>
<gene>
    <name evidence="2" type="ORF">H5J25_08875</name>
</gene>
<sequence>MGDISAEPSMEDILSSIKRIIAEEGDAAVAGRNARRAAAAPRQPLPIPRADAHDFARDEVLELSDPVRSAAPEPTPPIPPAPPVARAEPVAVEPPRVESLTPAEQVRAAALAAEAPAPSAPAAEPAAAPTGSILSPQATQATRGPLEALSRMVVKPESGASDTLEGLVREMLRPMLRDWLDAKLPTLVEQMVAKEIARITGQQ</sequence>
<dbReference type="EMBL" id="CP061035">
    <property type="protein sequence ID" value="QQV78688.1"/>
    <property type="molecule type" value="Genomic_DNA"/>
</dbReference>
<reference evidence="3" key="1">
    <citation type="submission" date="2020-09" db="EMBL/GenBank/DDBJ databases">
        <title>Sphingomonas sp., a new species isolated from pork steak.</title>
        <authorList>
            <person name="Heidler von Heilborn D."/>
        </authorList>
    </citation>
    <scope>NUCLEOTIDE SEQUENCE [LARGE SCALE GENOMIC DNA]</scope>
</reference>
<feature type="compositionally biased region" description="Low complexity" evidence="1">
    <location>
        <begin position="84"/>
        <end position="129"/>
    </location>
</feature>
<feature type="compositionally biased region" description="Basic and acidic residues" evidence="1">
    <location>
        <begin position="50"/>
        <end position="60"/>
    </location>
</feature>
<evidence type="ECO:0000313" key="2">
    <source>
        <dbReference type="EMBL" id="QQV78688.1"/>
    </source>
</evidence>
<dbReference type="InterPro" id="IPR019632">
    <property type="entry name" value="DUF2497"/>
</dbReference>
<feature type="region of interest" description="Disordered" evidence="1">
    <location>
        <begin position="32"/>
        <end position="148"/>
    </location>
</feature>
<organism evidence="2 3">
    <name type="scientific">Sphingomonas aliaeris</name>
    <dbReference type="NCBI Taxonomy" id="2759526"/>
    <lineage>
        <taxon>Bacteria</taxon>
        <taxon>Pseudomonadati</taxon>
        <taxon>Pseudomonadota</taxon>
        <taxon>Alphaproteobacteria</taxon>
        <taxon>Sphingomonadales</taxon>
        <taxon>Sphingomonadaceae</taxon>
        <taxon>Sphingomonas</taxon>
    </lineage>
</organism>
<dbReference type="Pfam" id="PF10691">
    <property type="entry name" value="DUF2497"/>
    <property type="match status" value="1"/>
</dbReference>
<dbReference type="RefSeq" id="WP_202095747.1">
    <property type="nucleotide sequence ID" value="NZ_CP061035.1"/>
</dbReference>
<dbReference type="AlphaFoldDB" id="A0A974S5H0"/>
<feature type="compositionally biased region" description="Polar residues" evidence="1">
    <location>
        <begin position="132"/>
        <end position="142"/>
    </location>
</feature>
<keyword evidence="3" id="KW-1185">Reference proteome</keyword>